<name>A0A830CM94_9LAMI</name>
<dbReference type="PANTHER" id="PTHR31734">
    <property type="entry name" value="AUXIN-RESPONSIVE PROTEIN IAA17"/>
    <property type="match status" value="1"/>
</dbReference>
<evidence type="ECO:0000256" key="6">
    <source>
        <dbReference type="ARBA" id="ARBA00023242"/>
    </source>
</evidence>
<evidence type="ECO:0000256" key="8">
    <source>
        <dbReference type="RuleBase" id="RU004549"/>
    </source>
</evidence>
<evidence type="ECO:0000256" key="7">
    <source>
        <dbReference type="ARBA" id="ARBA00023294"/>
    </source>
</evidence>
<comment type="subcellular location">
    <subcellularLocation>
        <location evidence="1 8">Nucleus</location>
    </subcellularLocation>
</comment>
<evidence type="ECO:0000256" key="3">
    <source>
        <dbReference type="ARBA" id="ARBA00022491"/>
    </source>
</evidence>
<comment type="caution">
    <text evidence="10">The sequence shown here is derived from an EMBL/GenBank/DDBJ whole genome shotgun (WGS) entry which is preliminary data.</text>
</comment>
<dbReference type="Pfam" id="PF02309">
    <property type="entry name" value="AUX_IAA"/>
    <property type="match status" value="1"/>
</dbReference>
<feature type="domain" description="PB1" evidence="9">
    <location>
        <begin position="47"/>
        <end position="99"/>
    </location>
</feature>
<dbReference type="InterPro" id="IPR003311">
    <property type="entry name" value="AUX_IAA"/>
</dbReference>
<accession>A0A830CM94</accession>
<dbReference type="GO" id="GO:0005634">
    <property type="term" value="C:nucleus"/>
    <property type="evidence" value="ECO:0007669"/>
    <property type="project" value="UniProtKB-SubCell"/>
</dbReference>
<reference evidence="10" key="1">
    <citation type="submission" date="2020-07" db="EMBL/GenBank/DDBJ databases">
        <title>Ethylene signaling mediates host invasion by parasitic plants.</title>
        <authorList>
            <person name="Yoshida S."/>
        </authorList>
    </citation>
    <scope>NUCLEOTIDE SEQUENCE</scope>
    <source>
        <strain evidence="10">Okayama</strain>
    </source>
</reference>
<gene>
    <name evidence="10" type="ORF">PHJA_001876500</name>
</gene>
<keyword evidence="6 8" id="KW-0539">Nucleus</keyword>
<dbReference type="OrthoDB" id="1926344at2759"/>
<comment type="subunit">
    <text evidence="8">Homodimers and heterodimers.</text>
</comment>
<dbReference type="AlphaFoldDB" id="A0A830CM94"/>
<dbReference type="Gene3D" id="3.10.20.90">
    <property type="entry name" value="Phosphatidylinositol 3-kinase Catalytic Subunit, Chain A, domain 1"/>
    <property type="match status" value="1"/>
</dbReference>
<keyword evidence="7 8" id="KW-0927">Auxin signaling pathway</keyword>
<evidence type="ECO:0000313" key="11">
    <source>
        <dbReference type="Proteomes" id="UP000653305"/>
    </source>
</evidence>
<keyword evidence="4 8" id="KW-0805">Transcription regulation</keyword>
<keyword evidence="3 8" id="KW-0678">Repressor</keyword>
<keyword evidence="5 8" id="KW-0804">Transcription</keyword>
<comment type="similarity">
    <text evidence="2 8">Belongs to the Aux/IAA family.</text>
</comment>
<organism evidence="10 11">
    <name type="scientific">Phtheirospermum japonicum</name>
    <dbReference type="NCBI Taxonomy" id="374723"/>
    <lineage>
        <taxon>Eukaryota</taxon>
        <taxon>Viridiplantae</taxon>
        <taxon>Streptophyta</taxon>
        <taxon>Embryophyta</taxon>
        <taxon>Tracheophyta</taxon>
        <taxon>Spermatophyta</taxon>
        <taxon>Magnoliopsida</taxon>
        <taxon>eudicotyledons</taxon>
        <taxon>Gunneridae</taxon>
        <taxon>Pentapetalae</taxon>
        <taxon>asterids</taxon>
        <taxon>lamiids</taxon>
        <taxon>Lamiales</taxon>
        <taxon>Orobanchaceae</taxon>
        <taxon>Orobanchaceae incertae sedis</taxon>
        <taxon>Phtheirospermum</taxon>
    </lineage>
</organism>
<dbReference type="PANTHER" id="PTHR31734:SF242">
    <property type="entry name" value="AUXIN-RESPONSIVE PROTEIN IAA1"/>
    <property type="match status" value="1"/>
</dbReference>
<dbReference type="Proteomes" id="UP000653305">
    <property type="component" value="Unassembled WGS sequence"/>
</dbReference>
<dbReference type="PROSITE" id="PS51745">
    <property type="entry name" value="PB1"/>
    <property type="match status" value="1"/>
</dbReference>
<dbReference type="GO" id="GO:0009734">
    <property type="term" value="P:auxin-activated signaling pathway"/>
    <property type="evidence" value="ECO:0007669"/>
    <property type="project" value="UniProtKB-UniRule"/>
</dbReference>
<evidence type="ECO:0000256" key="1">
    <source>
        <dbReference type="ARBA" id="ARBA00004123"/>
    </source>
</evidence>
<comment type="function">
    <text evidence="8">Aux/IAA proteins are short-lived transcriptional factors that function as repressors of early auxin response genes at low auxin concentrations.</text>
</comment>
<dbReference type="InterPro" id="IPR053793">
    <property type="entry name" value="PB1-like"/>
</dbReference>
<proteinExistence type="inferred from homology"/>
<evidence type="ECO:0000259" key="9">
    <source>
        <dbReference type="PROSITE" id="PS51745"/>
    </source>
</evidence>
<dbReference type="SUPFAM" id="SSF54277">
    <property type="entry name" value="CAD &amp; PB1 domains"/>
    <property type="match status" value="1"/>
</dbReference>
<evidence type="ECO:0000256" key="4">
    <source>
        <dbReference type="ARBA" id="ARBA00023015"/>
    </source>
</evidence>
<sequence>MAAAAEEESGDLKGVFVNKANIVGWSQVKSYQKNNIQQQKKTENKSGMFVKVSMNGAPYLRKIGLKLYTEYSDLLKAFEAMFKLTIGTNFLFFLVLDNQ</sequence>
<evidence type="ECO:0000256" key="5">
    <source>
        <dbReference type="ARBA" id="ARBA00023163"/>
    </source>
</evidence>
<evidence type="ECO:0000256" key="2">
    <source>
        <dbReference type="ARBA" id="ARBA00006728"/>
    </source>
</evidence>
<dbReference type="InterPro" id="IPR033389">
    <property type="entry name" value="AUX/IAA_dom"/>
</dbReference>
<dbReference type="EMBL" id="BMAC01000482">
    <property type="protein sequence ID" value="GFP97324.1"/>
    <property type="molecule type" value="Genomic_DNA"/>
</dbReference>
<evidence type="ECO:0000313" key="10">
    <source>
        <dbReference type="EMBL" id="GFP97324.1"/>
    </source>
</evidence>
<protein>
    <recommendedName>
        <fullName evidence="8">Auxin-responsive protein</fullName>
    </recommendedName>
</protein>
<keyword evidence="11" id="KW-1185">Reference proteome</keyword>
<dbReference type="GO" id="GO:0006355">
    <property type="term" value="P:regulation of DNA-templated transcription"/>
    <property type="evidence" value="ECO:0007669"/>
    <property type="project" value="InterPro"/>
</dbReference>